<dbReference type="EMBL" id="CP083975">
    <property type="protein sequence ID" value="UZF48169.1"/>
    <property type="molecule type" value="Genomic_DNA"/>
</dbReference>
<evidence type="ECO:0000313" key="1">
    <source>
        <dbReference type="EMBL" id="UZF48169.1"/>
    </source>
</evidence>
<dbReference type="AlphaFoldDB" id="A0AA46X133"/>
<dbReference type="RefSeq" id="WP_230825810.1">
    <property type="nucleotide sequence ID" value="NZ_CP083975.1"/>
</dbReference>
<reference evidence="1 2" key="1">
    <citation type="journal article" date="2021" name="Front. Microbiol.">
        <title>Bacterial Transformation of Aromatic Monomers in Softwood Black Liquor.</title>
        <authorList>
            <person name="Navas L.E."/>
            <person name="Dexter G."/>
            <person name="Liu J."/>
            <person name="Levy-Booth D."/>
            <person name="Cho M."/>
            <person name="Jang S.K."/>
            <person name="Mansfield S.D."/>
            <person name="Renneckar S."/>
            <person name="Mohn W.W."/>
            <person name="Eltis L.D."/>
        </authorList>
    </citation>
    <scope>NUCLEOTIDE SEQUENCE [LARGE SCALE GENOMIC DNA]</scope>
    <source>
        <strain evidence="1 2">GD02</strain>
    </source>
</reference>
<protein>
    <submittedName>
        <fullName evidence="1">Uncharacterized protein</fullName>
    </submittedName>
</protein>
<evidence type="ECO:0000313" key="2">
    <source>
        <dbReference type="Proteomes" id="UP001162740"/>
    </source>
</evidence>
<geneLocation type="plasmid" evidence="1 2">
    <name>pGD02.2.1</name>
</geneLocation>
<keyword evidence="1" id="KW-0614">Plasmid</keyword>
<organism evidence="1 2">
    <name type="scientific">Rhodococcus rhodochrous</name>
    <dbReference type="NCBI Taxonomy" id="1829"/>
    <lineage>
        <taxon>Bacteria</taxon>
        <taxon>Bacillati</taxon>
        <taxon>Actinomycetota</taxon>
        <taxon>Actinomycetes</taxon>
        <taxon>Mycobacteriales</taxon>
        <taxon>Nocardiaceae</taxon>
        <taxon>Rhodococcus</taxon>
    </lineage>
</organism>
<sequence length="57" mass="5827">MLLGLGWRVADRPVFAAIAVDSPTLEVLGFLAGRARSGRLTGVHPAVAATARASIGL</sequence>
<gene>
    <name evidence="1" type="ORF">KUM34_027765</name>
</gene>
<dbReference type="Proteomes" id="UP001162740">
    <property type="component" value="Plasmid pGD02.2.1"/>
</dbReference>
<accession>A0AA46X133</accession>
<proteinExistence type="predicted"/>
<name>A0AA46X133_RHORH</name>